<protein>
    <submittedName>
        <fullName evidence="4">Uncharacterized protein</fullName>
    </submittedName>
</protein>
<dbReference type="SUPFAM" id="SSF56854">
    <property type="entry name" value="Bcl-2 inhibitors of programmed cell death"/>
    <property type="match status" value="1"/>
</dbReference>
<reference evidence="4" key="1">
    <citation type="journal article" date="2022" name="bioRxiv">
        <title>Sequencing and chromosome-scale assembly of the giantPleurodeles waltlgenome.</title>
        <authorList>
            <person name="Brown T."/>
            <person name="Elewa A."/>
            <person name="Iarovenko S."/>
            <person name="Subramanian E."/>
            <person name="Araus A.J."/>
            <person name="Petzold A."/>
            <person name="Susuki M."/>
            <person name="Suzuki K.-i.T."/>
            <person name="Hayashi T."/>
            <person name="Toyoda A."/>
            <person name="Oliveira C."/>
            <person name="Osipova E."/>
            <person name="Leigh N.D."/>
            <person name="Simon A."/>
            <person name="Yun M.H."/>
        </authorList>
    </citation>
    <scope>NUCLEOTIDE SEQUENCE</scope>
    <source>
        <strain evidence="4">20211129_DDA</strain>
        <tissue evidence="4">Liver</tissue>
    </source>
</reference>
<feature type="region of interest" description="Disordered" evidence="3">
    <location>
        <begin position="120"/>
        <end position="147"/>
    </location>
</feature>
<evidence type="ECO:0000256" key="1">
    <source>
        <dbReference type="ARBA" id="ARBA00022553"/>
    </source>
</evidence>
<sequence>MSPITSIKLEAAKVTTGPQRLPFLQRIPADSTRNKMEPPECLSNDEPSPLGSLRHLDSQGAKKVLEIYVKRSLSDCEAKTRGYLITPVDLSNRRTETKKWRKVQRSMSDFGKYQGRRNMEVPLDKSKPQSRTGIKAKNADDRNDQTELSQREVVVENGSTTGKSIHKVKQGKGQQSWLKTLLSFFTKRKDDEPIDILKTMPTDSNGNHIYGCEEQGSSVDLCTSCQGLVKSNKKKSSLKKAFSFKKNATEVEKRPSLKETGRKSMRPNHLPLHQVNRPRTEGDRNNDFYYSSVSAEIEQIVKQNDDNEGRLRLGSSQEDLGYEEKELLIRKIASMLQKKGDEWDKKIKDDPTLNTFFKEMSYSSFKQLADIYVDKEVKKKKVDVTPEEVKFAFTVHFTAKVAGVCPHPVSRIMGFGNQYLEDSCAQLSYRRKCWDKNADEKEECQSPD</sequence>
<dbReference type="PANTHER" id="PTHR14965:SF9">
    <property type="entry name" value="APOPTOSIS FACILITATOR BCL-2-LIKE PROTEIN 14"/>
    <property type="match status" value="1"/>
</dbReference>
<feature type="region of interest" description="Disordered" evidence="3">
    <location>
        <begin position="27"/>
        <end position="55"/>
    </location>
</feature>
<gene>
    <name evidence="4" type="ORF">NDU88_005855</name>
</gene>
<organism evidence="4 5">
    <name type="scientific">Pleurodeles waltl</name>
    <name type="common">Iberian ribbed newt</name>
    <dbReference type="NCBI Taxonomy" id="8319"/>
    <lineage>
        <taxon>Eukaryota</taxon>
        <taxon>Metazoa</taxon>
        <taxon>Chordata</taxon>
        <taxon>Craniata</taxon>
        <taxon>Vertebrata</taxon>
        <taxon>Euteleostomi</taxon>
        <taxon>Amphibia</taxon>
        <taxon>Batrachia</taxon>
        <taxon>Caudata</taxon>
        <taxon>Salamandroidea</taxon>
        <taxon>Salamandridae</taxon>
        <taxon>Pleurodelinae</taxon>
        <taxon>Pleurodeles</taxon>
    </lineage>
</organism>
<comment type="caution">
    <text evidence="4">The sequence shown here is derived from an EMBL/GenBank/DDBJ whole genome shotgun (WGS) entry which is preliminary data.</text>
</comment>
<dbReference type="PANTHER" id="PTHR14965">
    <property type="entry name" value="SI:CH73-248E21.1"/>
    <property type="match status" value="1"/>
</dbReference>
<evidence type="ECO:0000313" key="4">
    <source>
        <dbReference type="EMBL" id="KAJ1139484.1"/>
    </source>
</evidence>
<evidence type="ECO:0000313" key="5">
    <source>
        <dbReference type="Proteomes" id="UP001066276"/>
    </source>
</evidence>
<dbReference type="EMBL" id="JANPWB010000010">
    <property type="protein sequence ID" value="KAJ1139484.1"/>
    <property type="molecule type" value="Genomic_DNA"/>
</dbReference>
<evidence type="ECO:0000256" key="2">
    <source>
        <dbReference type="ARBA" id="ARBA00022703"/>
    </source>
</evidence>
<dbReference type="GO" id="GO:0006915">
    <property type="term" value="P:apoptotic process"/>
    <property type="evidence" value="ECO:0007669"/>
    <property type="project" value="UniProtKB-KW"/>
</dbReference>
<feature type="region of interest" description="Disordered" evidence="3">
    <location>
        <begin position="252"/>
        <end position="284"/>
    </location>
</feature>
<accession>A0AAV7QGD7</accession>
<keyword evidence="1" id="KW-0597">Phosphoprotein</keyword>
<dbReference type="GO" id="GO:2001236">
    <property type="term" value="P:regulation of extrinsic apoptotic signaling pathway"/>
    <property type="evidence" value="ECO:0007669"/>
    <property type="project" value="TreeGrafter"/>
</dbReference>
<proteinExistence type="predicted"/>
<feature type="compositionally biased region" description="Basic and acidic residues" evidence="3">
    <location>
        <begin position="252"/>
        <end position="262"/>
    </location>
</feature>
<keyword evidence="5" id="KW-1185">Reference proteome</keyword>
<dbReference type="InterPro" id="IPR031362">
    <property type="entry name" value="BNIP5"/>
</dbReference>
<dbReference type="AlphaFoldDB" id="A0AAV7QGD7"/>
<dbReference type="Pfam" id="PF15661">
    <property type="entry name" value="CF222"/>
    <property type="match status" value="1"/>
</dbReference>
<feature type="compositionally biased region" description="Basic and acidic residues" evidence="3">
    <location>
        <begin position="137"/>
        <end position="147"/>
    </location>
</feature>
<evidence type="ECO:0000256" key="3">
    <source>
        <dbReference type="SAM" id="MobiDB-lite"/>
    </source>
</evidence>
<keyword evidence="2" id="KW-0053">Apoptosis</keyword>
<name>A0AAV7QGD7_PLEWA</name>
<dbReference type="InterPro" id="IPR036834">
    <property type="entry name" value="Bcl-2-like_sf"/>
</dbReference>
<dbReference type="Proteomes" id="UP001066276">
    <property type="component" value="Chromosome 6"/>
</dbReference>